<feature type="compositionally biased region" description="Basic and acidic residues" evidence="2">
    <location>
        <begin position="173"/>
        <end position="183"/>
    </location>
</feature>
<keyword evidence="1" id="KW-0694">RNA-binding</keyword>
<dbReference type="PANTHER" id="PTHR48029:SF1">
    <property type="entry name" value="NUCLEOLAR PROTEIN 8"/>
    <property type="match status" value="1"/>
</dbReference>
<feature type="region of interest" description="Disordered" evidence="2">
    <location>
        <begin position="595"/>
        <end position="614"/>
    </location>
</feature>
<evidence type="ECO:0008006" key="5">
    <source>
        <dbReference type="Google" id="ProtNLM"/>
    </source>
</evidence>
<feature type="region of interest" description="Disordered" evidence="2">
    <location>
        <begin position="488"/>
        <end position="509"/>
    </location>
</feature>
<gene>
    <name evidence="3" type="ORF">HYPSUDRAFT_39830</name>
</gene>
<feature type="compositionally biased region" description="Acidic residues" evidence="2">
    <location>
        <begin position="422"/>
        <end position="434"/>
    </location>
</feature>
<name>A0A0D2NY18_HYPSF</name>
<feature type="region of interest" description="Disordered" evidence="2">
    <location>
        <begin position="168"/>
        <end position="206"/>
    </location>
</feature>
<accession>A0A0D2NY18</accession>
<evidence type="ECO:0000256" key="1">
    <source>
        <dbReference type="ARBA" id="ARBA00022884"/>
    </source>
</evidence>
<proteinExistence type="predicted"/>
<feature type="compositionally biased region" description="Polar residues" evidence="2">
    <location>
        <begin position="278"/>
        <end position="309"/>
    </location>
</feature>
<evidence type="ECO:0000313" key="4">
    <source>
        <dbReference type="Proteomes" id="UP000054270"/>
    </source>
</evidence>
<sequence>MDEPITKRLIISGLTPAITVDDLSRRLTTFGTVKAADGFGLPDGLGNPRSFGYVTLDTTVGKLAKCMNLLSGSTWKGAKLRFGEAKPDFKERIELENKKAAEEPPKKKRKRFGGVEAEDMTLITPDNAAQRPGWKVSALGRVTKPAKMRPTHPLPEMVEEKPKAKPGVVKFTDVGKHLGETEKRKKKRVKDPDSRARRKVIDMTKYGSTHLKGMFLDLEVPMPTKRPARYEDKRPGENIEDSDGGDSSESEADAAPADPKPKVNDKTSKRKTVAEPFDTQSKITSPSPPLSAQASESVLSPSNKRTPTLVSAPAPLLSAVPKVISSPAPPPLPTSTISSKVTPSALPESSIDIQREKVHSLNLLNSLFGDADGDWVGQEEIDSDIDVSKLVKGDRMLVDDNVDFEIVPQNAPVQNLATVVQSDEESESDDDELEDTAKMEVDQPTVSVKDSKPKTLKDLFAPREEELGFSLLGHLDLDLELEEDPLVAQDARQQSPESYESHTAPLPTPITVQTHSSQAPMVLDPRQALFFPLPKVAGSMNRARQRDVYDLAKDNGWNWRDPAVGFYQAGTEEDIRKRWEDGKGELTRDWKRRCREAGKINRRKRGGADGGDDL</sequence>
<dbReference type="Gene3D" id="3.30.70.330">
    <property type="match status" value="1"/>
</dbReference>
<dbReference type="GO" id="GO:0003723">
    <property type="term" value="F:RNA binding"/>
    <property type="evidence" value="ECO:0007669"/>
    <property type="project" value="UniProtKB-KW"/>
</dbReference>
<feature type="compositionally biased region" description="Basic and acidic residues" evidence="2">
    <location>
        <begin position="228"/>
        <end position="237"/>
    </location>
</feature>
<keyword evidence="4" id="KW-1185">Reference proteome</keyword>
<feature type="compositionally biased region" description="Basic and acidic residues" evidence="2">
    <location>
        <begin position="190"/>
        <end position="202"/>
    </location>
</feature>
<protein>
    <recommendedName>
        <fullName evidence="5">RRM domain-containing protein</fullName>
    </recommendedName>
</protein>
<organism evidence="3 4">
    <name type="scientific">Hypholoma sublateritium (strain FD-334 SS-4)</name>
    <dbReference type="NCBI Taxonomy" id="945553"/>
    <lineage>
        <taxon>Eukaryota</taxon>
        <taxon>Fungi</taxon>
        <taxon>Dikarya</taxon>
        <taxon>Basidiomycota</taxon>
        <taxon>Agaricomycotina</taxon>
        <taxon>Agaricomycetes</taxon>
        <taxon>Agaricomycetidae</taxon>
        <taxon>Agaricales</taxon>
        <taxon>Agaricineae</taxon>
        <taxon>Strophariaceae</taxon>
        <taxon>Hypholoma</taxon>
    </lineage>
</organism>
<dbReference type="OMA" id="VTWKGTK"/>
<dbReference type="InterPro" id="IPR012677">
    <property type="entry name" value="Nucleotide-bd_a/b_plait_sf"/>
</dbReference>
<dbReference type="PANTHER" id="PTHR48029">
    <property type="entry name" value="NUCLEOLAR PROTEIN 8"/>
    <property type="match status" value="1"/>
</dbReference>
<feature type="region of interest" description="Disordered" evidence="2">
    <location>
        <begin position="419"/>
        <end position="450"/>
    </location>
</feature>
<evidence type="ECO:0000313" key="3">
    <source>
        <dbReference type="EMBL" id="KJA23634.1"/>
    </source>
</evidence>
<dbReference type="SUPFAM" id="SSF54928">
    <property type="entry name" value="RNA-binding domain, RBD"/>
    <property type="match status" value="1"/>
</dbReference>
<dbReference type="AlphaFoldDB" id="A0A0D2NY18"/>
<dbReference type="OrthoDB" id="21643at2759"/>
<reference evidence="4" key="1">
    <citation type="submission" date="2014-04" db="EMBL/GenBank/DDBJ databases">
        <title>Evolutionary Origins and Diversification of the Mycorrhizal Mutualists.</title>
        <authorList>
            <consortium name="DOE Joint Genome Institute"/>
            <consortium name="Mycorrhizal Genomics Consortium"/>
            <person name="Kohler A."/>
            <person name="Kuo A."/>
            <person name="Nagy L.G."/>
            <person name="Floudas D."/>
            <person name="Copeland A."/>
            <person name="Barry K.W."/>
            <person name="Cichocki N."/>
            <person name="Veneault-Fourrey C."/>
            <person name="LaButti K."/>
            <person name="Lindquist E.A."/>
            <person name="Lipzen A."/>
            <person name="Lundell T."/>
            <person name="Morin E."/>
            <person name="Murat C."/>
            <person name="Riley R."/>
            <person name="Ohm R."/>
            <person name="Sun H."/>
            <person name="Tunlid A."/>
            <person name="Henrissat B."/>
            <person name="Grigoriev I.V."/>
            <person name="Hibbett D.S."/>
            <person name="Martin F."/>
        </authorList>
    </citation>
    <scope>NUCLEOTIDE SEQUENCE [LARGE SCALE GENOMIC DNA]</scope>
    <source>
        <strain evidence="4">FD-334 SS-4</strain>
    </source>
</reference>
<dbReference type="STRING" id="945553.A0A0D2NY18"/>
<dbReference type="EMBL" id="KN817542">
    <property type="protein sequence ID" value="KJA23634.1"/>
    <property type="molecule type" value="Genomic_DNA"/>
</dbReference>
<dbReference type="InterPro" id="IPR035979">
    <property type="entry name" value="RBD_domain_sf"/>
</dbReference>
<dbReference type="Proteomes" id="UP000054270">
    <property type="component" value="Unassembled WGS sequence"/>
</dbReference>
<feature type="region of interest" description="Disordered" evidence="2">
    <location>
        <begin position="218"/>
        <end position="348"/>
    </location>
</feature>
<feature type="compositionally biased region" description="Acidic residues" evidence="2">
    <location>
        <begin position="238"/>
        <end position="252"/>
    </location>
</feature>
<evidence type="ECO:0000256" key="2">
    <source>
        <dbReference type="SAM" id="MobiDB-lite"/>
    </source>
</evidence>